<keyword evidence="10" id="KW-0456">Lyase</keyword>
<keyword evidence="11" id="KW-0511">Multifunctional enzyme</keyword>
<evidence type="ECO:0000256" key="12">
    <source>
        <dbReference type="ARBA" id="ARBA00023295"/>
    </source>
</evidence>
<keyword evidence="7" id="KW-0862">Zinc</keyword>
<dbReference type="CDD" id="cd08971">
    <property type="entry name" value="AcNei2_N"/>
    <property type="match status" value="1"/>
</dbReference>
<dbReference type="GO" id="GO:0008270">
    <property type="term" value="F:zinc ion binding"/>
    <property type="evidence" value="ECO:0007669"/>
    <property type="project" value="UniProtKB-KW"/>
</dbReference>
<evidence type="ECO:0000256" key="6">
    <source>
        <dbReference type="ARBA" id="ARBA00022801"/>
    </source>
</evidence>
<evidence type="ECO:0000256" key="8">
    <source>
        <dbReference type="ARBA" id="ARBA00023125"/>
    </source>
</evidence>
<dbReference type="InterPro" id="IPR035937">
    <property type="entry name" value="FPG_N"/>
</dbReference>
<dbReference type="InterPro" id="IPR015886">
    <property type="entry name" value="H2TH_FPG"/>
</dbReference>
<proteinExistence type="inferred from homology"/>
<dbReference type="GO" id="GO:0140078">
    <property type="term" value="F:class I DNA-(apurinic or apyrimidinic site) endonuclease activity"/>
    <property type="evidence" value="ECO:0007669"/>
    <property type="project" value="UniProtKB-EC"/>
</dbReference>
<dbReference type="PANTHER" id="PTHR42697:SF1">
    <property type="entry name" value="ENDONUCLEASE 8"/>
    <property type="match status" value="1"/>
</dbReference>
<dbReference type="GO" id="GO:0003684">
    <property type="term" value="F:damaged DNA binding"/>
    <property type="evidence" value="ECO:0007669"/>
    <property type="project" value="InterPro"/>
</dbReference>
<dbReference type="Gene3D" id="1.10.8.50">
    <property type="match status" value="1"/>
</dbReference>
<dbReference type="Gene3D" id="3.20.190.10">
    <property type="entry name" value="MutM-like, N-terminal"/>
    <property type="match status" value="1"/>
</dbReference>
<evidence type="ECO:0000256" key="13">
    <source>
        <dbReference type="PROSITE-ProRule" id="PRU00391"/>
    </source>
</evidence>
<dbReference type="EMBL" id="PKIZ01000002">
    <property type="protein sequence ID" value="PKZ42527.1"/>
    <property type="molecule type" value="Genomic_DNA"/>
</dbReference>
<gene>
    <name evidence="16" type="ORF">CYJ76_01225</name>
</gene>
<evidence type="ECO:0000256" key="11">
    <source>
        <dbReference type="ARBA" id="ARBA00023268"/>
    </source>
</evidence>
<dbReference type="InterPro" id="IPR044090">
    <property type="entry name" value="Nei2_N"/>
</dbReference>
<dbReference type="PROSITE" id="PS51068">
    <property type="entry name" value="FPG_CAT"/>
    <property type="match status" value="1"/>
</dbReference>
<dbReference type="RefSeq" id="WP_070704992.1">
    <property type="nucleotide sequence ID" value="NZ_JBHLVH010000013.1"/>
</dbReference>
<dbReference type="AlphaFoldDB" id="A0A2I1PD20"/>
<evidence type="ECO:0000256" key="3">
    <source>
        <dbReference type="ARBA" id="ARBA00022723"/>
    </source>
</evidence>
<dbReference type="SUPFAM" id="SSF57716">
    <property type="entry name" value="Glucocorticoid receptor-like (DNA-binding domain)"/>
    <property type="match status" value="1"/>
</dbReference>
<sequence length="263" mass="28651">MPEGDTVWRTARRLHLALAGRELTRSDLRWPSLATVDLTGRTTLEVVARGKHLLHRLDDGRTLHSHLRMEGSWRVHPVPGPARLPGTTRAVLASAEHVAVGASLGMLDLVPTREEHTLVGHLGPDLLGRETELEVVLDAYAAQGDRPVGEALLDQRLACGIGTLYAAESLFLRRVDPWAGAGSLPRETLTAVLTTARSALVANCSRAVQRTTPPSLREPTWVHGRARRPCLRCGTPVRVDPLGTPPTDRVLFHCPTCQGSHPR</sequence>
<evidence type="ECO:0000256" key="5">
    <source>
        <dbReference type="ARBA" id="ARBA00022771"/>
    </source>
</evidence>
<keyword evidence="8" id="KW-0238">DNA-binding</keyword>
<dbReference type="SUPFAM" id="SSF46946">
    <property type="entry name" value="S13-like H2TH domain"/>
    <property type="match status" value="1"/>
</dbReference>
<protein>
    <recommendedName>
        <fullName evidence="2">DNA-(apurinic or apyrimidinic site) lyase</fullName>
        <ecNumber evidence="2">4.2.99.18</ecNumber>
    </recommendedName>
</protein>
<evidence type="ECO:0000256" key="10">
    <source>
        <dbReference type="ARBA" id="ARBA00023239"/>
    </source>
</evidence>
<evidence type="ECO:0000313" key="17">
    <source>
        <dbReference type="Proteomes" id="UP000234206"/>
    </source>
</evidence>
<dbReference type="InterPro" id="IPR010979">
    <property type="entry name" value="Ribosomal_uS13-like_H2TH"/>
</dbReference>
<keyword evidence="5 13" id="KW-0863">Zinc-finger</keyword>
<dbReference type="PROSITE" id="PS51066">
    <property type="entry name" value="ZF_FPG_2"/>
    <property type="match status" value="1"/>
</dbReference>
<dbReference type="InterPro" id="IPR012319">
    <property type="entry name" value="FPG_cat"/>
</dbReference>
<evidence type="ECO:0000313" key="16">
    <source>
        <dbReference type="EMBL" id="PKZ42527.1"/>
    </source>
</evidence>
<evidence type="ECO:0000256" key="2">
    <source>
        <dbReference type="ARBA" id="ARBA00012720"/>
    </source>
</evidence>
<evidence type="ECO:0000256" key="4">
    <source>
        <dbReference type="ARBA" id="ARBA00022763"/>
    </source>
</evidence>
<dbReference type="SMART" id="SM01232">
    <property type="entry name" value="H2TH"/>
    <property type="match status" value="1"/>
</dbReference>
<dbReference type="Pfam" id="PF01149">
    <property type="entry name" value="Fapy_DNA_glyco"/>
    <property type="match status" value="1"/>
</dbReference>
<dbReference type="OrthoDB" id="9800855at2"/>
<dbReference type="PANTHER" id="PTHR42697">
    <property type="entry name" value="ENDONUCLEASE 8"/>
    <property type="match status" value="1"/>
</dbReference>
<organism evidence="16 17">
    <name type="scientific">Kytococcus schroeteri</name>
    <dbReference type="NCBI Taxonomy" id="138300"/>
    <lineage>
        <taxon>Bacteria</taxon>
        <taxon>Bacillati</taxon>
        <taxon>Actinomycetota</taxon>
        <taxon>Actinomycetes</taxon>
        <taxon>Micrococcales</taxon>
        <taxon>Kytococcaceae</taxon>
        <taxon>Kytococcus</taxon>
    </lineage>
</organism>
<comment type="similarity">
    <text evidence="1">Belongs to the FPG family.</text>
</comment>
<feature type="domain" description="FPG-type" evidence="14">
    <location>
        <begin position="221"/>
        <end position="259"/>
    </location>
</feature>
<dbReference type="Proteomes" id="UP000234206">
    <property type="component" value="Unassembled WGS sequence"/>
</dbReference>
<dbReference type="InterPro" id="IPR000214">
    <property type="entry name" value="Znf_DNA_glyclase/AP_lyase"/>
</dbReference>
<dbReference type="SMART" id="SM00898">
    <property type="entry name" value="Fapy_DNA_glyco"/>
    <property type="match status" value="1"/>
</dbReference>
<keyword evidence="17" id="KW-1185">Reference proteome</keyword>
<dbReference type="Pfam" id="PF06831">
    <property type="entry name" value="H2TH"/>
    <property type="match status" value="1"/>
</dbReference>
<accession>A0A2I1PD20</accession>
<name>A0A2I1PD20_9MICO</name>
<evidence type="ECO:0000256" key="1">
    <source>
        <dbReference type="ARBA" id="ARBA00009409"/>
    </source>
</evidence>
<evidence type="ECO:0000256" key="9">
    <source>
        <dbReference type="ARBA" id="ARBA00023204"/>
    </source>
</evidence>
<dbReference type="EC" id="4.2.99.18" evidence="2"/>
<keyword evidence="12" id="KW-0326">Glycosidase</keyword>
<keyword evidence="3" id="KW-0479">Metal-binding</keyword>
<dbReference type="GO" id="GO:0006284">
    <property type="term" value="P:base-excision repair"/>
    <property type="evidence" value="ECO:0007669"/>
    <property type="project" value="InterPro"/>
</dbReference>
<evidence type="ECO:0000259" key="14">
    <source>
        <dbReference type="PROSITE" id="PS51066"/>
    </source>
</evidence>
<keyword evidence="4" id="KW-0227">DNA damage</keyword>
<evidence type="ECO:0000259" key="15">
    <source>
        <dbReference type="PROSITE" id="PS51068"/>
    </source>
</evidence>
<keyword evidence="6" id="KW-0378">Hydrolase</keyword>
<reference evidence="16 17" key="1">
    <citation type="submission" date="2017-12" db="EMBL/GenBank/DDBJ databases">
        <title>Phylogenetic diversity of female urinary microbiome.</title>
        <authorList>
            <person name="Thomas-White K."/>
            <person name="Wolfe A.J."/>
        </authorList>
    </citation>
    <scope>NUCLEOTIDE SEQUENCE [LARGE SCALE GENOMIC DNA]</scope>
    <source>
        <strain evidence="16 17">UMB1298</strain>
    </source>
</reference>
<comment type="caution">
    <text evidence="16">The sequence shown here is derived from an EMBL/GenBank/DDBJ whole genome shotgun (WGS) entry which is preliminary data.</text>
</comment>
<dbReference type="SUPFAM" id="SSF81624">
    <property type="entry name" value="N-terminal domain of MutM-like DNA repair proteins"/>
    <property type="match status" value="1"/>
</dbReference>
<evidence type="ECO:0000256" key="7">
    <source>
        <dbReference type="ARBA" id="ARBA00022833"/>
    </source>
</evidence>
<feature type="domain" description="Formamidopyrimidine-DNA glycosylase catalytic" evidence="15">
    <location>
        <begin position="2"/>
        <end position="101"/>
    </location>
</feature>
<dbReference type="GO" id="GO:0000703">
    <property type="term" value="F:oxidized pyrimidine nucleobase lesion DNA N-glycosylase activity"/>
    <property type="evidence" value="ECO:0007669"/>
    <property type="project" value="TreeGrafter"/>
</dbReference>
<keyword evidence="9" id="KW-0234">DNA repair</keyword>